<feature type="transmembrane region" description="Helical" evidence="1">
    <location>
        <begin position="423"/>
        <end position="442"/>
    </location>
</feature>
<protein>
    <submittedName>
        <fullName evidence="2">GPI transamidase component GAA1</fullName>
    </submittedName>
</protein>
<gene>
    <name evidence="2" type="ORF">B9G98_02588</name>
</gene>
<dbReference type="GO" id="GO:0016255">
    <property type="term" value="P:attachment of GPI anchor to protein"/>
    <property type="evidence" value="ECO:0007669"/>
    <property type="project" value="TreeGrafter"/>
</dbReference>
<feature type="transmembrane region" description="Helical" evidence="1">
    <location>
        <begin position="311"/>
        <end position="337"/>
    </location>
</feature>
<dbReference type="PANTHER" id="PTHR13304">
    <property type="entry name" value="GLYCOSYLPHOSPHATIDYLINOSITOL ANCHOR ATTACHMENT 1 PROTEIN"/>
    <property type="match status" value="1"/>
</dbReference>
<feature type="transmembrane region" description="Helical" evidence="1">
    <location>
        <begin position="489"/>
        <end position="509"/>
    </location>
</feature>
<organism evidence="2 3">
    <name type="scientific">Wickerhamiella sorbophila</name>
    <dbReference type="NCBI Taxonomy" id="45607"/>
    <lineage>
        <taxon>Eukaryota</taxon>
        <taxon>Fungi</taxon>
        <taxon>Dikarya</taxon>
        <taxon>Ascomycota</taxon>
        <taxon>Saccharomycotina</taxon>
        <taxon>Dipodascomycetes</taxon>
        <taxon>Dipodascales</taxon>
        <taxon>Trichomonascaceae</taxon>
        <taxon>Wickerhamiella</taxon>
    </lineage>
</organism>
<dbReference type="STRING" id="45607.A0A2T0FJ00"/>
<dbReference type="GO" id="GO:0042765">
    <property type="term" value="C:GPI-anchor transamidase complex"/>
    <property type="evidence" value="ECO:0007669"/>
    <property type="project" value="InterPro"/>
</dbReference>
<dbReference type="InterPro" id="IPR007246">
    <property type="entry name" value="Gaa1"/>
</dbReference>
<comment type="caution">
    <text evidence="2">The sequence shown here is derived from an EMBL/GenBank/DDBJ whole genome shotgun (WGS) entry which is preliminary data.</text>
</comment>
<dbReference type="Proteomes" id="UP000238350">
    <property type="component" value="Unassembled WGS sequence"/>
</dbReference>
<reference evidence="2 3" key="1">
    <citation type="submission" date="2017-04" db="EMBL/GenBank/DDBJ databases">
        <title>Genome sequencing of [Candida] sorbophila.</title>
        <authorList>
            <person name="Ahn J.O."/>
        </authorList>
    </citation>
    <scope>NUCLEOTIDE SEQUENCE [LARGE SCALE GENOMIC DNA]</scope>
    <source>
        <strain evidence="2 3">DS02</strain>
    </source>
</reference>
<keyword evidence="1" id="KW-0472">Membrane</keyword>
<dbReference type="EMBL" id="NDIQ01000021">
    <property type="protein sequence ID" value="PRT54968.1"/>
    <property type="molecule type" value="Genomic_DNA"/>
</dbReference>
<accession>A0A2T0FJ00</accession>
<keyword evidence="3" id="KW-1185">Reference proteome</keyword>
<dbReference type="AlphaFoldDB" id="A0A2T0FJ00"/>
<dbReference type="RefSeq" id="XP_024664913.1">
    <property type="nucleotide sequence ID" value="XM_024809145.1"/>
</dbReference>
<evidence type="ECO:0000256" key="1">
    <source>
        <dbReference type="SAM" id="Phobius"/>
    </source>
</evidence>
<feature type="transmembrane region" description="Helical" evidence="1">
    <location>
        <begin position="451"/>
        <end position="469"/>
    </location>
</feature>
<dbReference type="PANTHER" id="PTHR13304:SF0">
    <property type="entry name" value="GLYCOSYLPHOSPHATIDYLINOSITOL ANCHOR ATTACHMENT 1 PROTEIN"/>
    <property type="match status" value="1"/>
</dbReference>
<evidence type="ECO:0000313" key="2">
    <source>
        <dbReference type="EMBL" id="PRT54968.1"/>
    </source>
</evidence>
<dbReference type="OrthoDB" id="445301at2759"/>
<keyword evidence="1" id="KW-1133">Transmembrane helix</keyword>
<dbReference type="Pfam" id="PF04114">
    <property type="entry name" value="Gaa1"/>
    <property type="match status" value="1"/>
</dbReference>
<dbReference type="GeneID" id="36516336"/>
<keyword evidence="1" id="KW-0812">Transmembrane</keyword>
<name>A0A2T0FJ00_9ASCO</name>
<sequence length="510" mass="56736">MAGQFRGTYVSENALLPHQASTHFRESEWHIVRGFRSEIRDFKDLPERERNARLMGLFDEIGLKSASHDWQTSTTEGSQNVYSILHAPRGSHNEAIVLVAPWTNMDGEFNDGGMALLVSLARYLKKWSIWHKNLIFVVPSNPHSALRAWVGAYHTSLKYTAGSVEGAVVLDFASTSERFDHVEVYYDGLNGQLPNLDLINTLVKVADAEYVRCDLPGSGPSYHLYGQRLQTMAAGIFRQIVAGIKPGAGCEMFSGWRIDAITLRAVGSDGETGHDITTFGRLVESVVRSINNLLEHFHQSFFFYLLLGPRFFVSIGTYLPCAMLVSNSFLIMAIHIFASKRRSFSRETIGLTSMTLGAVGLASLMLSSFFVNAISSTTWRLGLFAAATSGCISARKLLGNDTKQAIYGTALTLYGFSLTTLSMFNFSLAFGLGFITIPLAWLRRVKFARSLIILLTCPVTVLGIAAWVMDIPLLDLIDSLIYAHKVLSVWTWQVITQIWLPMWFVGVIIY</sequence>
<proteinExistence type="predicted"/>
<feature type="transmembrane region" description="Helical" evidence="1">
    <location>
        <begin position="349"/>
        <end position="371"/>
    </location>
</feature>
<evidence type="ECO:0000313" key="3">
    <source>
        <dbReference type="Proteomes" id="UP000238350"/>
    </source>
</evidence>